<evidence type="ECO:0000256" key="1">
    <source>
        <dbReference type="ARBA" id="ARBA00007374"/>
    </source>
</evidence>
<evidence type="ECO:0000313" key="5">
    <source>
        <dbReference type="EMBL" id="KAF7732287.1"/>
    </source>
</evidence>
<protein>
    <recommendedName>
        <fullName evidence="4">Kinase</fullName>
        <ecNumber evidence="4">2.7.-.-</ecNumber>
    </recommendedName>
</protein>
<organism evidence="5 6">
    <name type="scientific">Apophysomyces ossiformis</name>
    <dbReference type="NCBI Taxonomy" id="679940"/>
    <lineage>
        <taxon>Eukaryota</taxon>
        <taxon>Fungi</taxon>
        <taxon>Fungi incertae sedis</taxon>
        <taxon>Mucoromycota</taxon>
        <taxon>Mucoromycotina</taxon>
        <taxon>Mucoromycetes</taxon>
        <taxon>Mucorales</taxon>
        <taxon>Mucorineae</taxon>
        <taxon>Mucoraceae</taxon>
        <taxon>Apophysomyces</taxon>
    </lineage>
</organism>
<evidence type="ECO:0000256" key="4">
    <source>
        <dbReference type="RuleBase" id="RU363090"/>
    </source>
</evidence>
<name>A0A8H7BW08_9FUNG</name>
<dbReference type="GO" id="GO:0000824">
    <property type="term" value="F:inositol-1,4,5,6-tetrakisphosphate 3-kinase activity"/>
    <property type="evidence" value="ECO:0007669"/>
    <property type="project" value="TreeGrafter"/>
</dbReference>
<comment type="caution">
    <text evidence="5">The sequence shown here is derived from an EMBL/GenBank/DDBJ whole genome shotgun (WGS) entry which is preliminary data.</text>
</comment>
<sequence>MTTRANLVKFDHQVAGHDQLLQLPTNDLIVVKPCTQTELVFYEQCRQYPGFEQFIPECYGSLRAATESEKHILEMDITNNNQVSQNDVTPVPLEIQKEWKNIIHGFTRPSILDLKIGDKLYDEFADEVKKEKMILNAKGTTIETLALRISGMKVYDPATKSYKIYNKRYGRMRTETDIIDALLAFLFPTSSYGQQSTPDTILEDEERLSLEDSPQRIPAKKMSWILESFIQDLEDIQEFVTTHPALELTGVSILFVYEGDTAAANKVWKHMLEEDKMELATEPEKEDEEEAPPKMCDLRLIDFAHSRWKPTKTKQDQGILNGINNMIGLLKQCLRQQQLEKL</sequence>
<evidence type="ECO:0000256" key="3">
    <source>
        <dbReference type="ARBA" id="ARBA00022777"/>
    </source>
</evidence>
<keyword evidence="2 4" id="KW-0808">Transferase</keyword>
<dbReference type="EMBL" id="JABAYA010000003">
    <property type="protein sequence ID" value="KAF7732287.1"/>
    <property type="molecule type" value="Genomic_DNA"/>
</dbReference>
<evidence type="ECO:0000313" key="6">
    <source>
        <dbReference type="Proteomes" id="UP000605846"/>
    </source>
</evidence>
<dbReference type="InterPro" id="IPR038286">
    <property type="entry name" value="IPK_sf"/>
</dbReference>
<dbReference type="InterPro" id="IPR005522">
    <property type="entry name" value="IPK"/>
</dbReference>
<comment type="similarity">
    <text evidence="1 4">Belongs to the inositol phosphokinase (IPK) family.</text>
</comment>
<dbReference type="OrthoDB" id="338650at2759"/>
<dbReference type="EC" id="2.7.-.-" evidence="4"/>
<keyword evidence="3 4" id="KW-0418">Kinase</keyword>
<dbReference type="GO" id="GO:0005737">
    <property type="term" value="C:cytoplasm"/>
    <property type="evidence" value="ECO:0007669"/>
    <property type="project" value="TreeGrafter"/>
</dbReference>
<dbReference type="AlphaFoldDB" id="A0A8H7BW08"/>
<dbReference type="Pfam" id="PF03770">
    <property type="entry name" value="IPK"/>
    <property type="match status" value="1"/>
</dbReference>
<gene>
    <name evidence="5" type="ORF">EC973_005182</name>
</gene>
<evidence type="ECO:0000256" key="2">
    <source>
        <dbReference type="ARBA" id="ARBA00022679"/>
    </source>
</evidence>
<dbReference type="Proteomes" id="UP000605846">
    <property type="component" value="Unassembled WGS sequence"/>
</dbReference>
<dbReference type="GO" id="GO:0005634">
    <property type="term" value="C:nucleus"/>
    <property type="evidence" value="ECO:0007669"/>
    <property type="project" value="TreeGrafter"/>
</dbReference>
<dbReference type="PANTHER" id="PTHR12400">
    <property type="entry name" value="INOSITOL POLYPHOSPHATE KINASE"/>
    <property type="match status" value="1"/>
</dbReference>
<dbReference type="GO" id="GO:0046854">
    <property type="term" value="P:phosphatidylinositol phosphate biosynthetic process"/>
    <property type="evidence" value="ECO:0007669"/>
    <property type="project" value="TreeGrafter"/>
</dbReference>
<keyword evidence="6" id="KW-1185">Reference proteome</keyword>
<dbReference type="GO" id="GO:0008440">
    <property type="term" value="F:inositol-1,4,5-trisphosphate 3-kinase activity"/>
    <property type="evidence" value="ECO:0007669"/>
    <property type="project" value="TreeGrafter"/>
</dbReference>
<proteinExistence type="inferred from homology"/>
<dbReference type="PANTHER" id="PTHR12400:SF103">
    <property type="entry name" value="INOSITOL POLYPHOSPHATE MULTIKINASE"/>
    <property type="match status" value="1"/>
</dbReference>
<dbReference type="Gene3D" id="3.30.470.160">
    <property type="entry name" value="Inositol polyphosphate kinase"/>
    <property type="match status" value="1"/>
</dbReference>
<reference evidence="5" key="1">
    <citation type="submission" date="2020-01" db="EMBL/GenBank/DDBJ databases">
        <title>Genome Sequencing of Three Apophysomyces-Like Fungal Strains Confirms a Novel Fungal Genus in the Mucoromycota with divergent Burkholderia-like Endosymbiotic Bacteria.</title>
        <authorList>
            <person name="Stajich J.E."/>
            <person name="Macias A.M."/>
            <person name="Carter-House D."/>
            <person name="Lovett B."/>
            <person name="Kasson L.R."/>
            <person name="Berry K."/>
            <person name="Grigoriev I."/>
            <person name="Chang Y."/>
            <person name="Spatafora J."/>
            <person name="Kasson M.T."/>
        </authorList>
    </citation>
    <scope>NUCLEOTIDE SEQUENCE</scope>
    <source>
        <strain evidence="5">NRRL A-21654</strain>
    </source>
</reference>
<dbReference type="SUPFAM" id="SSF56104">
    <property type="entry name" value="SAICAR synthase-like"/>
    <property type="match status" value="1"/>
</dbReference>
<dbReference type="GO" id="GO:0032958">
    <property type="term" value="P:inositol phosphate biosynthetic process"/>
    <property type="evidence" value="ECO:0007669"/>
    <property type="project" value="InterPro"/>
</dbReference>
<accession>A0A8H7BW08</accession>